<feature type="region of interest" description="Disordered" evidence="3">
    <location>
        <begin position="497"/>
        <end position="538"/>
    </location>
</feature>
<dbReference type="GO" id="GO:0032265">
    <property type="term" value="P:XMP salvage"/>
    <property type="evidence" value="ECO:0007669"/>
    <property type="project" value="TreeGrafter"/>
</dbReference>
<evidence type="ECO:0008006" key="6">
    <source>
        <dbReference type="Google" id="ProtNLM"/>
    </source>
</evidence>
<dbReference type="GO" id="GO:0032263">
    <property type="term" value="P:GMP salvage"/>
    <property type="evidence" value="ECO:0007669"/>
    <property type="project" value="TreeGrafter"/>
</dbReference>
<evidence type="ECO:0000256" key="1">
    <source>
        <dbReference type="ARBA" id="ARBA00022676"/>
    </source>
</evidence>
<dbReference type="GO" id="GO:0004422">
    <property type="term" value="F:hypoxanthine phosphoribosyltransferase activity"/>
    <property type="evidence" value="ECO:0007669"/>
    <property type="project" value="TreeGrafter"/>
</dbReference>
<reference evidence="4" key="2">
    <citation type="submission" date="2021-01" db="EMBL/GenBank/DDBJ databases">
        <authorList>
            <person name="Schikora-Tamarit M.A."/>
        </authorList>
    </citation>
    <scope>NUCLEOTIDE SEQUENCE</scope>
    <source>
        <strain evidence="4">NCAIM Y.01608</strain>
    </source>
</reference>
<dbReference type="InterPro" id="IPR029057">
    <property type="entry name" value="PRTase-like"/>
</dbReference>
<dbReference type="InterPro" id="IPR000836">
    <property type="entry name" value="PRTase_dom"/>
</dbReference>
<dbReference type="AlphaFoldDB" id="A0A9P8SYF5"/>
<evidence type="ECO:0000256" key="2">
    <source>
        <dbReference type="ARBA" id="ARBA00022679"/>
    </source>
</evidence>
<evidence type="ECO:0000313" key="4">
    <source>
        <dbReference type="EMBL" id="KAH3659673.1"/>
    </source>
</evidence>
<keyword evidence="2" id="KW-0808">Transferase</keyword>
<dbReference type="Gene3D" id="3.40.50.2020">
    <property type="match status" value="1"/>
</dbReference>
<evidence type="ECO:0000313" key="5">
    <source>
        <dbReference type="Proteomes" id="UP000788993"/>
    </source>
</evidence>
<dbReference type="GO" id="GO:0046100">
    <property type="term" value="P:hypoxanthine metabolic process"/>
    <property type="evidence" value="ECO:0007669"/>
    <property type="project" value="TreeGrafter"/>
</dbReference>
<dbReference type="PANTHER" id="PTHR43363:SF1">
    <property type="entry name" value="HYPOXANTHINE-GUANINE PHOSPHORIBOSYLTRANSFERASE"/>
    <property type="match status" value="1"/>
</dbReference>
<keyword evidence="1" id="KW-0328">Glycosyltransferase</keyword>
<reference evidence="4" key="1">
    <citation type="journal article" date="2021" name="Open Biol.">
        <title>Shared evolutionary footprints suggest mitochondrial oxidative damage underlies multiple complex I losses in fungi.</title>
        <authorList>
            <person name="Schikora-Tamarit M.A."/>
            <person name="Marcet-Houben M."/>
            <person name="Nosek J."/>
            <person name="Gabaldon T."/>
        </authorList>
    </citation>
    <scope>NUCLEOTIDE SEQUENCE</scope>
    <source>
        <strain evidence="4">NCAIM Y.01608</strain>
    </source>
</reference>
<feature type="compositionally biased region" description="Basic and acidic residues" evidence="3">
    <location>
        <begin position="300"/>
        <end position="312"/>
    </location>
</feature>
<keyword evidence="5" id="KW-1185">Reference proteome</keyword>
<dbReference type="SUPFAM" id="SSF53271">
    <property type="entry name" value="PRTase-like"/>
    <property type="match status" value="1"/>
</dbReference>
<dbReference type="Proteomes" id="UP000788993">
    <property type="component" value="Unassembled WGS sequence"/>
</dbReference>
<comment type="caution">
    <text evidence="4">The sequence shown here is derived from an EMBL/GenBank/DDBJ whole genome shotgun (WGS) entry which is preliminary data.</text>
</comment>
<feature type="region of interest" description="Disordered" evidence="3">
    <location>
        <begin position="430"/>
        <end position="478"/>
    </location>
</feature>
<dbReference type="CDD" id="cd06223">
    <property type="entry name" value="PRTases_typeI"/>
    <property type="match status" value="1"/>
</dbReference>
<dbReference type="GO" id="GO:0005737">
    <property type="term" value="C:cytoplasm"/>
    <property type="evidence" value="ECO:0007669"/>
    <property type="project" value="TreeGrafter"/>
</dbReference>
<protein>
    <recommendedName>
        <fullName evidence="6">Phosphoribosyltransferase domain-containing protein</fullName>
    </recommendedName>
</protein>
<feature type="compositionally biased region" description="Basic and acidic residues" evidence="3">
    <location>
        <begin position="271"/>
        <end position="293"/>
    </location>
</feature>
<dbReference type="EMBL" id="JAEUBD010001504">
    <property type="protein sequence ID" value="KAH3659673.1"/>
    <property type="molecule type" value="Genomic_DNA"/>
</dbReference>
<dbReference type="PANTHER" id="PTHR43363">
    <property type="entry name" value="HYPOXANTHINE PHOSPHORIBOSYLTRANSFERASE"/>
    <property type="match status" value="1"/>
</dbReference>
<feature type="compositionally biased region" description="Basic and acidic residues" evidence="3">
    <location>
        <begin position="464"/>
        <end position="478"/>
    </location>
</feature>
<name>A0A9P8SYF5_9ASCO</name>
<sequence length="609" mass="68571">MDKRYISYNNVHQLCQRAAETLKPLDVDLMIAIGGGGFIPARILRTFLKQQNRPNLRIFAIVLSLYEDLNTVSTQEEQAGAEVKRIQWINYKESGVDLCNKKILIVDEVDDTRTTLHYALRELQKDAARQAREKGLADPNTQFFVFVLHNKDKPKRAQLPAELMRGNYVVGEEFPDCWIALQFVESAREGAAHGSSDGHARVPELFVGLSRRDFLSGYEPTAQDDEHDARGERYAQYRAQKPKHPGSHPGQRQGNAHLAQPDDVGRHRRLRDPDGAHERALEERENQRCREIAARNPHGQSKERHDPTGKDSHIDRAEEVAQLAHCWPAVDDADRRHGGHHGRLVGVVAERPRKVGQIVHERHVAEQREHDPREKTPDAEVRPHNLVVHSVDGLDMLVARLDQRDGDEVEKRTDYGLCAHRPLVAVSGEQGLHSDVVQDATEPGARRREAQREIPLASLATGKPLRDHHDAGNGNQRERHALPDALGEHQLPVLGAERRQQHRRELERNSYRDRGLEPQRAHEIVNQRSESESGAKREPAHHAVLVLGCAGEHVRVEVLLVVERIGGVGTPGIKREQHAADHGREPAAPERVWYVAGHLGTLDGRHGPL</sequence>
<dbReference type="GO" id="GO:0032264">
    <property type="term" value="P:IMP salvage"/>
    <property type="evidence" value="ECO:0007669"/>
    <property type="project" value="TreeGrafter"/>
</dbReference>
<proteinExistence type="predicted"/>
<gene>
    <name evidence="4" type="ORF">OGATHE_005718</name>
</gene>
<accession>A0A9P8SYF5</accession>
<organism evidence="4 5">
    <name type="scientific">Ogataea polymorpha</name>
    <dbReference type="NCBI Taxonomy" id="460523"/>
    <lineage>
        <taxon>Eukaryota</taxon>
        <taxon>Fungi</taxon>
        <taxon>Dikarya</taxon>
        <taxon>Ascomycota</taxon>
        <taxon>Saccharomycotina</taxon>
        <taxon>Pichiomycetes</taxon>
        <taxon>Pichiales</taxon>
        <taxon>Pichiaceae</taxon>
        <taxon>Ogataea</taxon>
    </lineage>
</organism>
<evidence type="ECO:0000256" key="3">
    <source>
        <dbReference type="SAM" id="MobiDB-lite"/>
    </source>
</evidence>
<feature type="region of interest" description="Disordered" evidence="3">
    <location>
        <begin position="240"/>
        <end position="312"/>
    </location>
</feature>